<evidence type="ECO:0000313" key="1">
    <source>
        <dbReference type="EMBL" id="OWZ03404.1"/>
    </source>
</evidence>
<dbReference type="EMBL" id="NBNE01005542">
    <property type="protein sequence ID" value="OWZ03404.1"/>
    <property type="molecule type" value="Genomic_DNA"/>
</dbReference>
<name>A0A225VE52_9STRA</name>
<comment type="caution">
    <text evidence="1">The sequence shown here is derived from an EMBL/GenBank/DDBJ whole genome shotgun (WGS) entry which is preliminary data.</text>
</comment>
<accession>A0A225VE52</accession>
<organism evidence="1 2">
    <name type="scientific">Phytophthora megakarya</name>
    <dbReference type="NCBI Taxonomy" id="4795"/>
    <lineage>
        <taxon>Eukaryota</taxon>
        <taxon>Sar</taxon>
        <taxon>Stramenopiles</taxon>
        <taxon>Oomycota</taxon>
        <taxon>Peronosporomycetes</taxon>
        <taxon>Peronosporales</taxon>
        <taxon>Peronosporaceae</taxon>
        <taxon>Phytophthora</taxon>
    </lineage>
</organism>
<gene>
    <name evidence="1" type="ORF">PHMEG_00024874</name>
</gene>
<reference evidence="2" key="1">
    <citation type="submission" date="2017-03" db="EMBL/GenBank/DDBJ databases">
        <title>Phytopthora megakarya and P. palmivora, two closely related causual agents of cacao black pod achieved similar genome size and gene model numbers by different mechanisms.</title>
        <authorList>
            <person name="Ali S."/>
            <person name="Shao J."/>
            <person name="Larry D.J."/>
            <person name="Kronmiller B."/>
            <person name="Shen D."/>
            <person name="Strem M.D."/>
            <person name="Melnick R.L."/>
            <person name="Guiltinan M.J."/>
            <person name="Tyler B.M."/>
            <person name="Meinhardt L.W."/>
            <person name="Bailey B.A."/>
        </authorList>
    </citation>
    <scope>NUCLEOTIDE SEQUENCE [LARGE SCALE GENOMIC DNA]</scope>
    <source>
        <strain evidence="2">zdho120</strain>
    </source>
</reference>
<sequence>MSPNGLAKQLLQAFDYFSDGVARKFNENTNVLAPIPPSAASFLKLNQVVVHGMLTEVWLKHTEQYEPLCEHVMKQCVVKKLSESTTLRRFSNYSKDVRSQLNPDGECYLASDNASAVRNMAKTVFEDTVLVKQIHFIQLRTPKDVEVALRSLVNRISINDLNYSVNECNGCVESNIGQILRGDLHVD</sequence>
<proteinExistence type="predicted"/>
<keyword evidence="2" id="KW-1185">Reference proteome</keyword>
<dbReference type="AlphaFoldDB" id="A0A225VE52"/>
<dbReference type="Proteomes" id="UP000198211">
    <property type="component" value="Unassembled WGS sequence"/>
</dbReference>
<protein>
    <submittedName>
        <fullName evidence="1">Uncharacterized protein</fullName>
    </submittedName>
</protein>
<evidence type="ECO:0000313" key="2">
    <source>
        <dbReference type="Proteomes" id="UP000198211"/>
    </source>
</evidence>